<dbReference type="EnsemblFungi" id="MAPG_06025T0">
    <property type="protein sequence ID" value="MAPG_06025T0"/>
    <property type="gene ID" value="MAPG_06025"/>
</dbReference>
<reference evidence="2" key="5">
    <citation type="submission" date="2015-06" db="UniProtKB">
        <authorList>
            <consortium name="EnsemblFungi"/>
        </authorList>
    </citation>
    <scope>IDENTIFICATION</scope>
    <source>
        <strain evidence="2">ATCC 64411</strain>
    </source>
</reference>
<accession>A0A0C4E0Y3</accession>
<sequence length="108" mass="11306">MRLFCYLPAATVACLANGKRSRSVRDPCPGAAAVIWGRASASCCCGAPWRHGILDAVMLLASRGSRDCFHSPDFPNPIVLARLVALLGGLLLSRSCGGLLIFLGSSFG</sequence>
<dbReference type="EMBL" id="ADBL01001443">
    <property type="status" value="NOT_ANNOTATED_CDS"/>
    <property type="molecule type" value="Genomic_DNA"/>
</dbReference>
<dbReference type="EMBL" id="GL876970">
    <property type="protein sequence ID" value="KLU87019.1"/>
    <property type="molecule type" value="Genomic_DNA"/>
</dbReference>
<reference evidence="1" key="1">
    <citation type="submission" date="2010-05" db="EMBL/GenBank/DDBJ databases">
        <title>The Genome Sequence of Magnaporthe poae strain ATCC 64411.</title>
        <authorList>
            <consortium name="The Broad Institute Genome Sequencing Platform"/>
            <consortium name="Broad Institute Genome Sequencing Center for Infectious Disease"/>
            <person name="Ma L.-J."/>
            <person name="Dead R."/>
            <person name="Young S."/>
            <person name="Zeng Q."/>
            <person name="Koehrsen M."/>
            <person name="Alvarado L."/>
            <person name="Berlin A."/>
            <person name="Chapman S.B."/>
            <person name="Chen Z."/>
            <person name="Freedman E."/>
            <person name="Gellesch M."/>
            <person name="Goldberg J."/>
            <person name="Griggs A."/>
            <person name="Gujja S."/>
            <person name="Heilman E.R."/>
            <person name="Heiman D."/>
            <person name="Hepburn T."/>
            <person name="Howarth C."/>
            <person name="Jen D."/>
            <person name="Larson L."/>
            <person name="Mehta T."/>
            <person name="Neiman D."/>
            <person name="Pearson M."/>
            <person name="Roberts A."/>
            <person name="Saif S."/>
            <person name="Shea T."/>
            <person name="Shenoy N."/>
            <person name="Sisk P."/>
            <person name="Stolte C."/>
            <person name="Sykes S."/>
            <person name="Walk T."/>
            <person name="White J."/>
            <person name="Yandava C."/>
            <person name="Haas B."/>
            <person name="Nusbaum C."/>
            <person name="Birren B."/>
        </authorList>
    </citation>
    <scope>NUCLEOTIDE SEQUENCE</scope>
    <source>
        <strain evidence="1">ATCC 64411</strain>
    </source>
</reference>
<gene>
    <name evidence="1" type="ORF">MAPG_06025</name>
</gene>
<reference evidence="3" key="2">
    <citation type="submission" date="2010-05" db="EMBL/GenBank/DDBJ databases">
        <title>The genome sequence of Magnaporthe poae strain ATCC 64411.</title>
        <authorList>
            <person name="Ma L.-J."/>
            <person name="Dead R."/>
            <person name="Young S."/>
            <person name="Zeng Q."/>
            <person name="Koehrsen M."/>
            <person name="Alvarado L."/>
            <person name="Berlin A."/>
            <person name="Chapman S.B."/>
            <person name="Chen Z."/>
            <person name="Freedman E."/>
            <person name="Gellesch M."/>
            <person name="Goldberg J."/>
            <person name="Griggs A."/>
            <person name="Gujja S."/>
            <person name="Heilman E.R."/>
            <person name="Heiman D."/>
            <person name="Hepburn T."/>
            <person name="Howarth C."/>
            <person name="Jen D."/>
            <person name="Larson L."/>
            <person name="Mehta T."/>
            <person name="Neiman D."/>
            <person name="Pearson M."/>
            <person name="Roberts A."/>
            <person name="Saif S."/>
            <person name="Shea T."/>
            <person name="Shenoy N."/>
            <person name="Sisk P."/>
            <person name="Stolte C."/>
            <person name="Sykes S."/>
            <person name="Walk T."/>
            <person name="White J."/>
            <person name="Yandava C."/>
            <person name="Haas B."/>
            <person name="Nusbaum C."/>
            <person name="Birren B."/>
        </authorList>
    </citation>
    <scope>NUCLEOTIDE SEQUENCE [LARGE SCALE GENOMIC DNA]</scope>
    <source>
        <strain evidence="3">ATCC 64411 / 73-15</strain>
    </source>
</reference>
<dbReference type="Proteomes" id="UP000011715">
    <property type="component" value="Unassembled WGS sequence"/>
</dbReference>
<dbReference type="VEuPathDB" id="FungiDB:MAPG_06025"/>
<evidence type="ECO:0000313" key="2">
    <source>
        <dbReference type="EnsemblFungi" id="MAPG_06025T0"/>
    </source>
</evidence>
<name>A0A0C4E0Y3_MAGP6</name>
<reference evidence="2" key="4">
    <citation type="journal article" date="2015" name="G3 (Bethesda)">
        <title>Genome sequences of three phytopathogenic species of the Magnaporthaceae family of fungi.</title>
        <authorList>
            <person name="Okagaki L.H."/>
            <person name="Nunes C.C."/>
            <person name="Sailsbery J."/>
            <person name="Clay B."/>
            <person name="Brown D."/>
            <person name="John T."/>
            <person name="Oh Y."/>
            <person name="Young N."/>
            <person name="Fitzgerald M."/>
            <person name="Haas B.J."/>
            <person name="Zeng Q."/>
            <person name="Young S."/>
            <person name="Adiconis X."/>
            <person name="Fan L."/>
            <person name="Levin J.Z."/>
            <person name="Mitchell T.K."/>
            <person name="Okubara P.A."/>
            <person name="Farman M.L."/>
            <person name="Kohn L.M."/>
            <person name="Birren B."/>
            <person name="Ma L.-J."/>
            <person name="Dean R.A."/>
        </authorList>
    </citation>
    <scope>NUCLEOTIDE SEQUENCE</scope>
    <source>
        <strain evidence="2">ATCC 64411 / 73-15</strain>
    </source>
</reference>
<organism evidence="2 3">
    <name type="scientific">Magnaporthiopsis poae (strain ATCC 64411 / 73-15)</name>
    <name type="common">Kentucky bluegrass fungus</name>
    <name type="synonym">Magnaporthe poae</name>
    <dbReference type="NCBI Taxonomy" id="644358"/>
    <lineage>
        <taxon>Eukaryota</taxon>
        <taxon>Fungi</taxon>
        <taxon>Dikarya</taxon>
        <taxon>Ascomycota</taxon>
        <taxon>Pezizomycotina</taxon>
        <taxon>Sordariomycetes</taxon>
        <taxon>Sordariomycetidae</taxon>
        <taxon>Magnaporthales</taxon>
        <taxon>Magnaporthaceae</taxon>
        <taxon>Magnaporthiopsis</taxon>
    </lineage>
</organism>
<dbReference type="AlphaFoldDB" id="A0A0C4E0Y3"/>
<evidence type="ECO:0000313" key="1">
    <source>
        <dbReference type="EMBL" id="KLU87019.1"/>
    </source>
</evidence>
<keyword evidence="3" id="KW-1185">Reference proteome</keyword>
<reference evidence="1" key="3">
    <citation type="submission" date="2011-03" db="EMBL/GenBank/DDBJ databases">
        <title>Annotation of Magnaporthe poae ATCC 64411.</title>
        <authorList>
            <person name="Ma L.-J."/>
            <person name="Dead R."/>
            <person name="Young S.K."/>
            <person name="Zeng Q."/>
            <person name="Gargeya S."/>
            <person name="Fitzgerald M."/>
            <person name="Haas B."/>
            <person name="Abouelleil A."/>
            <person name="Alvarado L."/>
            <person name="Arachchi H.M."/>
            <person name="Berlin A."/>
            <person name="Brown A."/>
            <person name="Chapman S.B."/>
            <person name="Chen Z."/>
            <person name="Dunbar C."/>
            <person name="Freedman E."/>
            <person name="Gearin G."/>
            <person name="Gellesch M."/>
            <person name="Goldberg J."/>
            <person name="Griggs A."/>
            <person name="Gujja S."/>
            <person name="Heiman D."/>
            <person name="Howarth C."/>
            <person name="Larson L."/>
            <person name="Lui A."/>
            <person name="MacDonald P.J.P."/>
            <person name="Mehta T."/>
            <person name="Montmayeur A."/>
            <person name="Murphy C."/>
            <person name="Neiman D."/>
            <person name="Pearson M."/>
            <person name="Priest M."/>
            <person name="Roberts A."/>
            <person name="Saif S."/>
            <person name="Shea T."/>
            <person name="Shenoy N."/>
            <person name="Sisk P."/>
            <person name="Stolte C."/>
            <person name="Sykes S."/>
            <person name="Yandava C."/>
            <person name="Wortman J."/>
            <person name="Nusbaum C."/>
            <person name="Birren B."/>
        </authorList>
    </citation>
    <scope>NUCLEOTIDE SEQUENCE</scope>
    <source>
        <strain evidence="1">ATCC 64411</strain>
    </source>
</reference>
<evidence type="ECO:0000313" key="3">
    <source>
        <dbReference type="Proteomes" id="UP000011715"/>
    </source>
</evidence>
<protein>
    <submittedName>
        <fullName evidence="1 2">Uncharacterized protein</fullName>
    </submittedName>
</protein>
<proteinExistence type="predicted"/>